<keyword evidence="2" id="KW-1185">Reference proteome</keyword>
<dbReference type="EMBL" id="APRZ01000011">
    <property type="protein sequence ID" value="ENX35262.1"/>
    <property type="molecule type" value="Genomic_DNA"/>
</dbReference>
<name>N9R7Y1_9GAMM</name>
<dbReference type="AlphaFoldDB" id="N9R7Y1"/>
<comment type="caution">
    <text evidence="1">The sequence shown here is derived from an EMBL/GenBank/DDBJ whole genome shotgun (WGS) entry which is preliminary data.</text>
</comment>
<reference evidence="1 2" key="1">
    <citation type="submission" date="2013-02" db="EMBL/GenBank/DDBJ databases">
        <title>The Genome Sequence of Acinetobacter sp. NIPH 1859.</title>
        <authorList>
            <consortium name="The Broad Institute Genome Sequencing Platform"/>
            <consortium name="The Broad Institute Genome Sequencing Center for Infectious Disease"/>
            <person name="Cerqueira G."/>
            <person name="Feldgarden M."/>
            <person name="Courvalin P."/>
            <person name="Perichon B."/>
            <person name="Grillot-Courvalin C."/>
            <person name="Clermont D."/>
            <person name="Rocha E."/>
            <person name="Yoon E.-J."/>
            <person name="Nemec A."/>
            <person name="Walker B."/>
            <person name="Young S.K."/>
            <person name="Zeng Q."/>
            <person name="Gargeya S."/>
            <person name="Fitzgerald M."/>
            <person name="Haas B."/>
            <person name="Abouelleil A."/>
            <person name="Alvarado L."/>
            <person name="Arachchi H.M."/>
            <person name="Berlin A.M."/>
            <person name="Chapman S.B."/>
            <person name="Dewar J."/>
            <person name="Goldberg J."/>
            <person name="Griggs A."/>
            <person name="Gujja S."/>
            <person name="Hansen M."/>
            <person name="Howarth C."/>
            <person name="Imamovic A."/>
            <person name="Larimer J."/>
            <person name="McCowan C."/>
            <person name="Murphy C."/>
            <person name="Neiman D."/>
            <person name="Pearson M."/>
            <person name="Priest M."/>
            <person name="Roberts A."/>
            <person name="Saif S."/>
            <person name="Shea T."/>
            <person name="Sisk P."/>
            <person name="Sykes S."/>
            <person name="Wortman J."/>
            <person name="Nusbaum C."/>
            <person name="Birren B."/>
        </authorList>
    </citation>
    <scope>NUCLEOTIDE SEQUENCE [LARGE SCALE GENOMIC DNA]</scope>
    <source>
        <strain evidence="1 2">NIPH 1859</strain>
    </source>
</reference>
<dbReference type="OrthoDB" id="9134669at2"/>
<gene>
    <name evidence="1" type="ORF">F889_00929</name>
</gene>
<evidence type="ECO:0000313" key="2">
    <source>
        <dbReference type="Proteomes" id="UP000013009"/>
    </source>
</evidence>
<proteinExistence type="predicted"/>
<organism evidence="1 2">
    <name type="scientific">Acinetobacter colistiniresistens</name>
    <dbReference type="NCBI Taxonomy" id="280145"/>
    <lineage>
        <taxon>Bacteria</taxon>
        <taxon>Pseudomonadati</taxon>
        <taxon>Pseudomonadota</taxon>
        <taxon>Gammaproteobacteria</taxon>
        <taxon>Moraxellales</taxon>
        <taxon>Moraxellaceae</taxon>
        <taxon>Acinetobacter</taxon>
    </lineage>
</organism>
<dbReference type="RefSeq" id="WP_005270915.1">
    <property type="nucleotide sequence ID" value="NZ_KB850194.1"/>
</dbReference>
<dbReference type="HOGENOM" id="CLU_2165589_0_0_6"/>
<dbReference type="Proteomes" id="UP000013009">
    <property type="component" value="Unassembled WGS sequence"/>
</dbReference>
<protein>
    <submittedName>
        <fullName evidence="1">Uncharacterized protein</fullName>
    </submittedName>
</protein>
<evidence type="ECO:0000313" key="1">
    <source>
        <dbReference type="EMBL" id="ENX35262.1"/>
    </source>
</evidence>
<sequence length="111" mass="13056">MKLNDLNLSDAQIIEINSTTQNLKVILKDWREKEWLITFHEVLAIQDFSVECEELSHISVLVTDVFKSEVLDHFSDEDSQRYLSFNFYGVWSDKALLKIVAVNNYEIVERM</sequence>
<accession>N9R7Y1</accession>